<feature type="coiled-coil region" evidence="1">
    <location>
        <begin position="199"/>
        <end position="289"/>
    </location>
</feature>
<keyword evidence="4" id="KW-1185">Reference proteome</keyword>
<dbReference type="Proteomes" id="UP000001940">
    <property type="component" value="Chromosome II"/>
</dbReference>
<evidence type="ECO:0000256" key="1">
    <source>
        <dbReference type="SAM" id="Coils"/>
    </source>
</evidence>
<dbReference type="AlphaFoldDB" id="Q965L8"/>
<organism evidence="3 4">
    <name type="scientific">Caenorhabditis elegans</name>
    <dbReference type="NCBI Taxonomy" id="6239"/>
    <lineage>
        <taxon>Eukaryota</taxon>
        <taxon>Metazoa</taxon>
        <taxon>Ecdysozoa</taxon>
        <taxon>Nematoda</taxon>
        <taxon>Chromadorea</taxon>
        <taxon>Rhabditida</taxon>
        <taxon>Rhabditina</taxon>
        <taxon>Rhabditomorpha</taxon>
        <taxon>Rhabditoidea</taxon>
        <taxon>Rhabditidae</taxon>
        <taxon>Peloderinae</taxon>
        <taxon>Caenorhabditis</taxon>
    </lineage>
</organism>
<dbReference type="KEGG" id="cel:CELE_M151.7"/>
<name>Q965L8_CAEEL</name>
<dbReference type="Bgee" id="WBGene00019799">
    <property type="expression patterns" value="Expressed in germ line (C elegans) and 3 other cell types or tissues"/>
</dbReference>
<sequence length="416" mass="45777">MNQDFLLQDFSHLYGLNPMLQPLPMGLPPFVPMDFPNHASSTAPLLSSLLNAPGSLYGPEGLLQGPPPLSQDQLNSILLGAFTRHLSDPAMIPLADLDPMICQAPSITEPVSKHIMRTRSLTQDSVKVKLEPVEDEIIDVGVNNYQPPQTSVEPEQQGSPSDSDSKKLPESPQNSAPPPLELEQPEPARALLKSAPKSYEQLAAENSAMKLELAFLKSELEQKDNKILVVVAENVILREEWDANIAIKQDLRVKLKDLEDKFAQKSKELSASNSNIARLERKNEKLNCRSARCSTSFNSDTSTSITPEPHGHLAPELQLPSASALNGMLHGTGFARDGQNSPNHTPKDFGHLQCTSDLRKFFPEKVELEARESPKRSRGGGGRGRGASRAKRGRAIVPTYDMILEAHSKPYVHRNY</sequence>
<dbReference type="PaxDb" id="6239-M151.7"/>
<dbReference type="GeneID" id="173707"/>
<dbReference type="STRING" id="6239.M151.7.1"/>
<reference evidence="3 4" key="1">
    <citation type="journal article" date="1998" name="Science">
        <title>Genome sequence of the nematode C. elegans: a platform for investigating biology.</title>
        <authorList>
            <consortium name="The C. elegans sequencing consortium"/>
            <person name="Sulson J.E."/>
            <person name="Waterston R."/>
        </authorList>
    </citation>
    <scope>NUCLEOTIDE SEQUENCE [LARGE SCALE GENOMIC DNA]</scope>
    <source>
        <strain evidence="3 4">Bristol N2</strain>
    </source>
</reference>
<gene>
    <name evidence="3" type="ORF">CELE_M151.7</name>
    <name evidence="3 5" type="ORF">M151.7</name>
</gene>
<dbReference type="AGR" id="WB:WBGene00019799"/>
<evidence type="ECO:0000313" key="5">
    <source>
        <dbReference type="WormBase" id="M151.7"/>
    </source>
</evidence>
<dbReference type="WormBase" id="M151.7">
    <property type="protein sequence ID" value="CE28628"/>
    <property type="gene ID" value="WBGene00019799"/>
</dbReference>
<proteinExistence type="predicted"/>
<evidence type="ECO:0000256" key="2">
    <source>
        <dbReference type="SAM" id="MobiDB-lite"/>
    </source>
</evidence>
<evidence type="ECO:0000313" key="4">
    <source>
        <dbReference type="Proteomes" id="UP000001940"/>
    </source>
</evidence>
<protein>
    <submittedName>
        <fullName evidence="3">BZIP domain-containing protein</fullName>
    </submittedName>
</protein>
<dbReference type="CTD" id="173707"/>
<feature type="compositionally biased region" description="Basic and acidic residues" evidence="2">
    <location>
        <begin position="365"/>
        <end position="375"/>
    </location>
</feature>
<accession>Q965L8</accession>
<keyword evidence="1" id="KW-0175">Coiled coil</keyword>
<feature type="compositionally biased region" description="Polar residues" evidence="2">
    <location>
        <begin position="143"/>
        <end position="162"/>
    </location>
</feature>
<feature type="region of interest" description="Disordered" evidence="2">
    <location>
        <begin position="139"/>
        <end position="185"/>
    </location>
</feature>
<evidence type="ECO:0000313" key="3">
    <source>
        <dbReference type="EMBL" id="CCD69710.1"/>
    </source>
</evidence>
<feature type="region of interest" description="Disordered" evidence="2">
    <location>
        <begin position="328"/>
        <end position="351"/>
    </location>
</feature>
<dbReference type="RefSeq" id="NP_494597.1">
    <property type="nucleotide sequence ID" value="NM_062196.4"/>
</dbReference>
<feature type="region of interest" description="Disordered" evidence="2">
    <location>
        <begin position="365"/>
        <end position="394"/>
    </location>
</feature>
<dbReference type="HOGENOM" id="CLU_660958_0_0_1"/>
<dbReference type="UCSC" id="M151.7">
    <property type="organism name" value="c. elegans"/>
</dbReference>
<dbReference type="DIP" id="DIP-25465N"/>
<dbReference type="EMBL" id="BX284602">
    <property type="protein sequence ID" value="CCD69710.1"/>
    <property type="molecule type" value="Genomic_DNA"/>
</dbReference>
<dbReference type="InParanoid" id="Q965L8"/>